<evidence type="ECO:0000256" key="5">
    <source>
        <dbReference type="ARBA" id="ARBA00023004"/>
    </source>
</evidence>
<dbReference type="PANTHER" id="PTHR36923:SF3">
    <property type="entry name" value="FERREDOXIN"/>
    <property type="match status" value="1"/>
</dbReference>
<organism evidence="8 9">
    <name type="scientific">Nonomuraea wenchangensis</name>
    <dbReference type="NCBI Taxonomy" id="568860"/>
    <lineage>
        <taxon>Bacteria</taxon>
        <taxon>Bacillati</taxon>
        <taxon>Actinomycetota</taxon>
        <taxon>Actinomycetes</taxon>
        <taxon>Streptosporangiales</taxon>
        <taxon>Streptosporangiaceae</taxon>
        <taxon>Nonomuraea</taxon>
    </lineage>
</organism>
<dbReference type="RefSeq" id="WP_091077391.1">
    <property type="nucleotide sequence ID" value="NZ_FOHX01000002.1"/>
</dbReference>
<dbReference type="EMBL" id="FOHX01000002">
    <property type="protein sequence ID" value="SET10808.1"/>
    <property type="molecule type" value="Genomic_DNA"/>
</dbReference>
<evidence type="ECO:0000256" key="3">
    <source>
        <dbReference type="ARBA" id="ARBA00022723"/>
    </source>
</evidence>
<sequence>MKIVLNRPRCEGHGLCEEAAPALMHLDDDGELVLHQEEIGDADVPQAQAAVRVCPVAALRLT</sequence>
<keyword evidence="3" id="KW-0479">Metal-binding</keyword>
<protein>
    <submittedName>
        <fullName evidence="8">Ferredoxin</fullName>
    </submittedName>
</protein>
<comment type="cofactor">
    <cofactor evidence="1">
        <name>[3Fe-4S] cluster</name>
        <dbReference type="ChEBI" id="CHEBI:21137"/>
    </cofactor>
</comment>
<dbReference type="SUPFAM" id="SSF54862">
    <property type="entry name" value="4Fe-4S ferredoxins"/>
    <property type="match status" value="1"/>
</dbReference>
<name>A0A1I0BVI9_9ACTN</name>
<proteinExistence type="predicted"/>
<dbReference type="InterPro" id="IPR051269">
    <property type="entry name" value="Fe-S_cluster_ET"/>
</dbReference>
<keyword evidence="5" id="KW-0408">Iron</keyword>
<evidence type="ECO:0000313" key="8">
    <source>
        <dbReference type="EMBL" id="SET10808.1"/>
    </source>
</evidence>
<dbReference type="Proteomes" id="UP000199361">
    <property type="component" value="Unassembled WGS sequence"/>
</dbReference>
<dbReference type="STRING" id="568860.SAMN05421811_10274"/>
<dbReference type="Gene3D" id="3.30.70.20">
    <property type="match status" value="1"/>
</dbReference>
<evidence type="ECO:0000313" key="9">
    <source>
        <dbReference type="Proteomes" id="UP000199361"/>
    </source>
</evidence>
<keyword evidence="2" id="KW-0813">Transport</keyword>
<evidence type="ECO:0000256" key="6">
    <source>
        <dbReference type="ARBA" id="ARBA00023014"/>
    </source>
</evidence>
<dbReference type="GO" id="GO:0051538">
    <property type="term" value="F:3 iron, 4 sulfur cluster binding"/>
    <property type="evidence" value="ECO:0007669"/>
    <property type="project" value="UniProtKB-KW"/>
</dbReference>
<dbReference type="GO" id="GO:0046872">
    <property type="term" value="F:metal ion binding"/>
    <property type="evidence" value="ECO:0007669"/>
    <property type="project" value="UniProtKB-KW"/>
</dbReference>
<evidence type="ECO:0000256" key="2">
    <source>
        <dbReference type="ARBA" id="ARBA00022448"/>
    </source>
</evidence>
<accession>A0A1I0BVI9</accession>
<dbReference type="OrthoDB" id="14703at2"/>
<keyword evidence="4" id="KW-0249">Electron transport</keyword>
<keyword evidence="7" id="KW-0003">3Fe-4S</keyword>
<keyword evidence="6" id="KW-0411">Iron-sulfur</keyword>
<keyword evidence="9" id="KW-1185">Reference proteome</keyword>
<reference evidence="8 9" key="1">
    <citation type="submission" date="2016-10" db="EMBL/GenBank/DDBJ databases">
        <authorList>
            <person name="de Groot N.N."/>
        </authorList>
    </citation>
    <scope>NUCLEOTIDE SEQUENCE [LARGE SCALE GENOMIC DNA]</scope>
    <source>
        <strain evidence="8 9">CGMCC 4.5598</strain>
    </source>
</reference>
<evidence type="ECO:0000256" key="7">
    <source>
        <dbReference type="ARBA" id="ARBA00023291"/>
    </source>
</evidence>
<dbReference type="AlphaFoldDB" id="A0A1I0BVI9"/>
<dbReference type="Pfam" id="PF13459">
    <property type="entry name" value="Fer4_15"/>
    <property type="match status" value="1"/>
</dbReference>
<evidence type="ECO:0000256" key="4">
    <source>
        <dbReference type="ARBA" id="ARBA00022982"/>
    </source>
</evidence>
<evidence type="ECO:0000256" key="1">
    <source>
        <dbReference type="ARBA" id="ARBA00001927"/>
    </source>
</evidence>
<gene>
    <name evidence="8" type="ORF">SAMN05421811_10274</name>
</gene>
<dbReference type="PANTHER" id="PTHR36923">
    <property type="entry name" value="FERREDOXIN"/>
    <property type="match status" value="1"/>
</dbReference>